<feature type="transmembrane region" description="Helical" evidence="1">
    <location>
        <begin position="253"/>
        <end position="284"/>
    </location>
</feature>
<dbReference type="Proteomes" id="UP000011669">
    <property type="component" value="Unassembled WGS sequence"/>
</dbReference>
<feature type="transmembrane region" description="Helical" evidence="1">
    <location>
        <begin position="69"/>
        <end position="89"/>
    </location>
</feature>
<feature type="transmembrane region" description="Helical" evidence="1">
    <location>
        <begin position="416"/>
        <end position="434"/>
    </location>
</feature>
<feature type="transmembrane region" description="Helical" evidence="1">
    <location>
        <begin position="214"/>
        <end position="247"/>
    </location>
</feature>
<dbReference type="InParanoid" id="M0MMW4"/>
<dbReference type="OrthoDB" id="213804at2157"/>
<gene>
    <name evidence="2" type="ORF">C449_06041</name>
</gene>
<reference evidence="2 3" key="1">
    <citation type="journal article" date="2014" name="PLoS Genet.">
        <title>Phylogenetically driven sequencing of extremely halophilic archaea reveals strategies for static and dynamic osmo-response.</title>
        <authorList>
            <person name="Becker E.A."/>
            <person name="Seitzer P.M."/>
            <person name="Tritt A."/>
            <person name="Larsen D."/>
            <person name="Krusor M."/>
            <person name="Yao A.I."/>
            <person name="Wu D."/>
            <person name="Madern D."/>
            <person name="Eisen J.A."/>
            <person name="Darling A.E."/>
            <person name="Facciotti M.T."/>
        </authorList>
    </citation>
    <scope>NUCLEOTIDE SEQUENCE [LARGE SCALE GENOMIC DNA]</scope>
    <source>
        <strain evidence="2 3">DSM 5350</strain>
    </source>
</reference>
<keyword evidence="1" id="KW-0812">Transmembrane</keyword>
<feature type="transmembrane region" description="Helical" evidence="1">
    <location>
        <begin position="12"/>
        <end position="35"/>
    </location>
</feature>
<evidence type="ECO:0000313" key="2">
    <source>
        <dbReference type="EMBL" id="EMA45800.1"/>
    </source>
</evidence>
<keyword evidence="3" id="KW-1185">Reference proteome</keyword>
<feature type="transmembrane region" description="Helical" evidence="1">
    <location>
        <begin position="291"/>
        <end position="313"/>
    </location>
</feature>
<feature type="transmembrane region" description="Helical" evidence="1">
    <location>
        <begin position="446"/>
        <end position="465"/>
    </location>
</feature>
<organism evidence="2 3">
    <name type="scientific">Halococcus saccharolyticus DSM 5350</name>
    <dbReference type="NCBI Taxonomy" id="1227455"/>
    <lineage>
        <taxon>Archaea</taxon>
        <taxon>Methanobacteriati</taxon>
        <taxon>Methanobacteriota</taxon>
        <taxon>Stenosarchaea group</taxon>
        <taxon>Halobacteria</taxon>
        <taxon>Halobacteriales</taxon>
        <taxon>Halococcaceae</taxon>
        <taxon>Halococcus</taxon>
    </lineage>
</organism>
<name>M0MMW4_9EURY</name>
<dbReference type="PATRIC" id="fig|1227455.4.peg.1233"/>
<dbReference type="EMBL" id="AOMD01000016">
    <property type="protein sequence ID" value="EMA45800.1"/>
    <property type="molecule type" value="Genomic_DNA"/>
</dbReference>
<evidence type="ECO:0000313" key="3">
    <source>
        <dbReference type="Proteomes" id="UP000011669"/>
    </source>
</evidence>
<feature type="transmembrane region" description="Helical" evidence="1">
    <location>
        <begin position="351"/>
        <end position="370"/>
    </location>
</feature>
<comment type="caution">
    <text evidence="2">The sequence shown here is derived from an EMBL/GenBank/DDBJ whole genome shotgun (WGS) entry which is preliminary data.</text>
</comment>
<feature type="transmembrane region" description="Helical" evidence="1">
    <location>
        <begin position="180"/>
        <end position="202"/>
    </location>
</feature>
<accession>M0MMW4</accession>
<evidence type="ECO:0000256" key="1">
    <source>
        <dbReference type="SAM" id="Phobius"/>
    </source>
</evidence>
<feature type="transmembrane region" description="Helical" evidence="1">
    <location>
        <begin position="391"/>
        <end position="410"/>
    </location>
</feature>
<feature type="transmembrane region" description="Helical" evidence="1">
    <location>
        <begin position="96"/>
        <end position="116"/>
    </location>
</feature>
<dbReference type="STRING" id="1227455.C449_06041"/>
<dbReference type="RefSeq" id="WP_006077069.1">
    <property type="nucleotide sequence ID" value="NZ_AOMD01000016.1"/>
</dbReference>
<protein>
    <recommendedName>
        <fullName evidence="4">Glycosyltransferase RgtA/B/C/D-like domain-containing protein</fullName>
    </recommendedName>
</protein>
<dbReference type="AlphaFoldDB" id="M0MMW4"/>
<evidence type="ECO:0008006" key="4">
    <source>
        <dbReference type="Google" id="ProtNLM"/>
    </source>
</evidence>
<proteinExistence type="predicted"/>
<sequence>MVGSVDESESLFSLREILVIGWIGLTSVVAANVIIRWTNGGLIEKIQGATPTYWPISIFTFRLGRLRPAWAIGATVAAIVVFVVTGAYCCRRKNRLAPVIVTGLVLLGLSNLVHGFDHGFVAPLATREGYYQMAPGIADPLAFIRDYEANQLSYVVHARTHPPGSVLTFTLFDRVFGSRALISAAIALVSLPTSAVLLYRLVGTYYERDVAWYVTVLFVLLPAVQIYYLASLDAIIATLMLGAVYFFTRKSWFATLGTFACLLVVSFQMFLFVFLLPVLAAIALDRREKRVPFVAILIGLVGWYALVDVALGYDYLHSFLLASNQQNPEGFLLTAKPAWYVYSRLEDIAELALFFTPFLCLLAIRGARALRRDVLGSGGWLPANASEREPVLIAGVAIGSFAALLAAGVYHTGETARGAMYLYPFLLLPVAAAVKRTAPAERERWLLAAAVFGQSLLMQLVGGYLW</sequence>
<keyword evidence="1" id="KW-1133">Transmembrane helix</keyword>
<keyword evidence="1" id="KW-0472">Membrane</keyword>